<keyword evidence="2" id="KW-1185">Reference proteome</keyword>
<proteinExistence type="predicted"/>
<gene>
    <name evidence="1" type="ORF">GNI_140300</name>
</gene>
<protein>
    <submittedName>
        <fullName evidence="1">Uncharacterized protein</fullName>
    </submittedName>
</protein>
<organism evidence="1 2">
    <name type="scientific">Gregarina niphandrodes</name>
    <name type="common">Septate eugregarine</name>
    <dbReference type="NCBI Taxonomy" id="110365"/>
    <lineage>
        <taxon>Eukaryota</taxon>
        <taxon>Sar</taxon>
        <taxon>Alveolata</taxon>
        <taxon>Apicomplexa</taxon>
        <taxon>Conoidasida</taxon>
        <taxon>Gregarinasina</taxon>
        <taxon>Eugregarinorida</taxon>
        <taxon>Gregarinidae</taxon>
        <taxon>Gregarina</taxon>
    </lineage>
</organism>
<evidence type="ECO:0000313" key="1">
    <source>
        <dbReference type="EMBL" id="EZG45144.1"/>
    </source>
</evidence>
<evidence type="ECO:0000313" key="2">
    <source>
        <dbReference type="Proteomes" id="UP000019763"/>
    </source>
</evidence>
<dbReference type="VEuPathDB" id="CryptoDB:GNI_140300"/>
<reference evidence="1" key="1">
    <citation type="submission" date="2013-12" db="EMBL/GenBank/DDBJ databases">
        <authorList>
            <person name="Omoto C.K."/>
            <person name="Sibley D."/>
            <person name="Venepally P."/>
            <person name="Hadjithomas M."/>
            <person name="Karamycheva S."/>
            <person name="Brunk B."/>
            <person name="Roos D."/>
            <person name="Caler E."/>
            <person name="Lorenzi H."/>
        </authorList>
    </citation>
    <scope>NUCLEOTIDE SEQUENCE</scope>
</reference>
<dbReference type="AlphaFoldDB" id="A0A023B0A6"/>
<dbReference type="EMBL" id="AFNH02001038">
    <property type="protein sequence ID" value="EZG45144.1"/>
    <property type="molecule type" value="Genomic_DNA"/>
</dbReference>
<dbReference type="RefSeq" id="XP_011132545.1">
    <property type="nucleotide sequence ID" value="XM_011134243.1"/>
</dbReference>
<dbReference type="GeneID" id="22914970"/>
<sequence length="147" mass="15590">MVLVGDAAVRLVFPASIQYGLPETGVRTLRNSQLHLNVPGQDQCSGLYELCHLDWPSEVPGNLTIADDIASCGRPYQATQVDADGITLDISHAMGVHPDFGNEVVDLTLVAGDKDVYGTPACPMTDTGADGAYVLFTQTIRTLGKAT</sequence>
<accession>A0A023B0A6</accession>
<dbReference type="Proteomes" id="UP000019763">
    <property type="component" value="Unassembled WGS sequence"/>
</dbReference>
<comment type="caution">
    <text evidence="1">The sequence shown here is derived from an EMBL/GenBank/DDBJ whole genome shotgun (WGS) entry which is preliminary data.</text>
</comment>
<name>A0A023B0A6_GRENI</name>